<evidence type="ECO:0000313" key="1">
    <source>
        <dbReference type="EMBL" id="KOC59092.1"/>
    </source>
</evidence>
<dbReference type="Proteomes" id="UP000053825">
    <property type="component" value="Unassembled WGS sequence"/>
</dbReference>
<gene>
    <name evidence="1" type="ORF">WH47_10918</name>
</gene>
<accession>A0A0L7QKF0</accession>
<protein>
    <submittedName>
        <fullName evidence="1">Uncharacterized protein</fullName>
    </submittedName>
</protein>
<keyword evidence="2" id="KW-1185">Reference proteome</keyword>
<dbReference type="EMBL" id="KQ414945">
    <property type="protein sequence ID" value="KOC59092.1"/>
    <property type="molecule type" value="Genomic_DNA"/>
</dbReference>
<name>A0A0L7QKF0_9HYME</name>
<evidence type="ECO:0000313" key="2">
    <source>
        <dbReference type="Proteomes" id="UP000053825"/>
    </source>
</evidence>
<dbReference type="PANTHER" id="PTHR38681:SF1">
    <property type="entry name" value="RETROVIRUS-RELATED POL POLYPROTEIN FROM TRANSPOSON 412-LIKE PROTEIN"/>
    <property type="match status" value="1"/>
</dbReference>
<reference evidence="1 2" key="1">
    <citation type="submission" date="2015-07" db="EMBL/GenBank/DDBJ databases">
        <title>The genome of Habropoda laboriosa.</title>
        <authorList>
            <person name="Pan H."/>
            <person name="Kapheim K."/>
        </authorList>
    </citation>
    <scope>NUCLEOTIDE SEQUENCE [LARGE SCALE GENOMIC DNA]</scope>
    <source>
        <strain evidence="1">0110345459</strain>
    </source>
</reference>
<dbReference type="AlphaFoldDB" id="A0A0L7QKF0"/>
<dbReference type="PANTHER" id="PTHR38681">
    <property type="entry name" value="RETROVIRUS-RELATED POL POLYPROTEIN FROM TRANSPOSON 412-LIKE PROTEIN-RELATED"/>
    <property type="match status" value="1"/>
</dbReference>
<proteinExistence type="predicted"/>
<sequence length="85" mass="10003">MRELRPVKGSRHGNRKIFVHRDLPTTSHVFIHVDTVKGPLQNPYEGSFPVINRNDKRYVVRIRDTDTTVSIDRLKPAYVFERDDE</sequence>
<dbReference type="STRING" id="597456.A0A0L7QKF0"/>
<organism evidence="1 2">
    <name type="scientific">Habropoda laboriosa</name>
    <dbReference type="NCBI Taxonomy" id="597456"/>
    <lineage>
        <taxon>Eukaryota</taxon>
        <taxon>Metazoa</taxon>
        <taxon>Ecdysozoa</taxon>
        <taxon>Arthropoda</taxon>
        <taxon>Hexapoda</taxon>
        <taxon>Insecta</taxon>
        <taxon>Pterygota</taxon>
        <taxon>Neoptera</taxon>
        <taxon>Endopterygota</taxon>
        <taxon>Hymenoptera</taxon>
        <taxon>Apocrita</taxon>
        <taxon>Aculeata</taxon>
        <taxon>Apoidea</taxon>
        <taxon>Anthophila</taxon>
        <taxon>Apidae</taxon>
        <taxon>Habropoda</taxon>
    </lineage>
</organism>